<sequence length="111" mass="12549">MAVEFPAVTFMIHLKSLSGLISTYHPAITNDEGIDELSDDDINEGDINDECFDYPDLPMIWVPALGPKPIETFRAMVPVIKNPMFTDQTCLSLRQRAVEEPKRPECWVTPI</sequence>
<evidence type="ECO:0000313" key="2">
    <source>
        <dbReference type="EMBL" id="VIO58830.1"/>
    </source>
</evidence>
<proteinExistence type="predicted"/>
<dbReference type="AlphaFoldDB" id="A0A679PGG2"/>
<dbReference type="EMBL" id="CAAKMV010000135">
    <property type="protein sequence ID" value="VIO58830.1"/>
    <property type="molecule type" value="Genomic_DNA"/>
</dbReference>
<accession>A0A679PGG2</accession>
<reference evidence="2" key="1">
    <citation type="submission" date="2019-04" db="EMBL/GenBank/DDBJ databases">
        <authorList>
            <person name="Melise S."/>
            <person name="Noan J."/>
            <person name="Okalmin O."/>
        </authorList>
    </citation>
    <scope>NUCLEOTIDE SEQUENCE</scope>
    <source>
        <strain evidence="2">FN9</strain>
    </source>
</reference>
<protein>
    <submittedName>
        <fullName evidence="2">Uncharacterized protein</fullName>
    </submittedName>
</protein>
<reference evidence="1" key="2">
    <citation type="submission" date="2021-03" db="EMBL/GenBank/DDBJ databases">
        <authorList>
            <person name="Alouane T."/>
            <person name="Langin T."/>
            <person name="Bonhomme L."/>
        </authorList>
    </citation>
    <scope>NUCLEOTIDE SEQUENCE</scope>
    <source>
        <strain evidence="1">MDC_Fg202</strain>
    </source>
</reference>
<gene>
    <name evidence="2" type="ORF">FUG_LOCUS318503</name>
    <name evidence="1" type="ORF">MDCFG202_LOCUS449458</name>
</gene>
<dbReference type="Proteomes" id="UP000746612">
    <property type="component" value="Unassembled WGS sequence"/>
</dbReference>
<dbReference type="EMBL" id="CAJPIJ010000163">
    <property type="protein sequence ID" value="CAG1999562.1"/>
    <property type="molecule type" value="Genomic_DNA"/>
</dbReference>
<evidence type="ECO:0000313" key="1">
    <source>
        <dbReference type="EMBL" id="CAG1999562.1"/>
    </source>
</evidence>
<organism evidence="2">
    <name type="scientific">Gibberella zeae</name>
    <name type="common">Wheat head blight fungus</name>
    <name type="synonym">Fusarium graminearum</name>
    <dbReference type="NCBI Taxonomy" id="5518"/>
    <lineage>
        <taxon>Eukaryota</taxon>
        <taxon>Fungi</taxon>
        <taxon>Dikarya</taxon>
        <taxon>Ascomycota</taxon>
        <taxon>Pezizomycotina</taxon>
        <taxon>Sordariomycetes</taxon>
        <taxon>Hypocreomycetidae</taxon>
        <taxon>Hypocreales</taxon>
        <taxon>Nectriaceae</taxon>
        <taxon>Fusarium</taxon>
    </lineage>
</organism>
<name>A0A679PGG2_GIBZA</name>